<dbReference type="GO" id="GO:0003677">
    <property type="term" value="F:DNA binding"/>
    <property type="evidence" value="ECO:0007669"/>
    <property type="project" value="InterPro"/>
</dbReference>
<sequence length="169" mass="18236">MASVNFRHDDNLQTGLGLDAVAILVFGGHDADWDCHRFELFVLADGEKKITEKVVSGMANCSDFIMLKEDHTLGNLLSVYLKMAPHVLMSGYKIGHPNVPEVLLRVQTDGTITPREALVTVCKQLVAMYGQLGREFQKELALRQYADQGENAGGAGGAGGAGPSGQNDY</sequence>
<dbReference type="CDD" id="cd06926">
    <property type="entry name" value="RNAP_II_RPB11"/>
    <property type="match status" value="1"/>
</dbReference>
<dbReference type="HAMAP" id="MF_00261">
    <property type="entry name" value="RNApol_arch_Rpo11"/>
    <property type="match status" value="1"/>
</dbReference>
<dbReference type="InterPro" id="IPR037685">
    <property type="entry name" value="RBP11"/>
</dbReference>
<keyword evidence="8" id="KW-1185">Reference proteome</keyword>
<dbReference type="PANTHER" id="PTHR13946:SF16">
    <property type="entry name" value="DNA-DIRECTED RNA POLYMERASE II SUBUNIT RPB11"/>
    <property type="match status" value="1"/>
</dbReference>
<feature type="domain" description="DNA-directed RNA polymerase RBP11-like dimerisation" evidence="6">
    <location>
        <begin position="62"/>
        <end position="133"/>
    </location>
</feature>
<dbReference type="PROSITE" id="PS01154">
    <property type="entry name" value="RNA_POL_L_13KD"/>
    <property type="match status" value="1"/>
</dbReference>
<dbReference type="EMBL" id="MU853554">
    <property type="protein sequence ID" value="KAK4148162.1"/>
    <property type="molecule type" value="Genomic_DNA"/>
</dbReference>
<dbReference type="InterPro" id="IPR008193">
    <property type="entry name" value="RNA_pol_Rpb11_13-16kDa_CS"/>
</dbReference>
<dbReference type="RefSeq" id="XP_062641533.1">
    <property type="nucleotide sequence ID" value="XM_062778895.1"/>
</dbReference>
<keyword evidence="2" id="KW-0240">DNA-directed RNA polymerase</keyword>
<dbReference type="Gene3D" id="3.30.1360.10">
    <property type="entry name" value="RNA polymerase, RBP11-like subunit"/>
    <property type="match status" value="1"/>
</dbReference>
<evidence type="ECO:0000259" key="6">
    <source>
        <dbReference type="Pfam" id="PF13656"/>
    </source>
</evidence>
<gene>
    <name evidence="7" type="ORF">C8A04DRAFT_23958</name>
</gene>
<evidence type="ECO:0000256" key="5">
    <source>
        <dbReference type="ARBA" id="ARBA00025751"/>
    </source>
</evidence>
<dbReference type="GO" id="GO:0006366">
    <property type="term" value="P:transcription by RNA polymerase II"/>
    <property type="evidence" value="ECO:0007669"/>
    <property type="project" value="InterPro"/>
</dbReference>
<dbReference type="InterPro" id="IPR009025">
    <property type="entry name" value="RBP11-like_dimer"/>
</dbReference>
<dbReference type="PANTHER" id="PTHR13946">
    <property type="entry name" value="DNA-DIRECTED RNA POLYMERASE I,II,III"/>
    <property type="match status" value="1"/>
</dbReference>
<dbReference type="GO" id="GO:0005665">
    <property type="term" value="C:RNA polymerase II, core complex"/>
    <property type="evidence" value="ECO:0007669"/>
    <property type="project" value="InterPro"/>
</dbReference>
<evidence type="ECO:0000256" key="1">
    <source>
        <dbReference type="ARBA" id="ARBA00004123"/>
    </source>
</evidence>
<keyword evidence="4" id="KW-0539">Nucleus</keyword>
<evidence type="ECO:0000256" key="4">
    <source>
        <dbReference type="ARBA" id="ARBA00023242"/>
    </source>
</evidence>
<dbReference type="AlphaFoldDB" id="A0AAN6ZRE8"/>
<comment type="subcellular location">
    <subcellularLocation>
        <location evidence="1">Nucleus</location>
    </subcellularLocation>
</comment>
<proteinExistence type="inferred from homology"/>
<comment type="similarity">
    <text evidence="5">Belongs to the archaeal Rpo11/eukaryotic RPB11/RPC19 RNA polymerase subunit family.</text>
</comment>
<reference evidence="7" key="1">
    <citation type="journal article" date="2023" name="Mol. Phylogenet. Evol.">
        <title>Genome-scale phylogeny and comparative genomics of the fungal order Sordariales.</title>
        <authorList>
            <person name="Hensen N."/>
            <person name="Bonometti L."/>
            <person name="Westerberg I."/>
            <person name="Brannstrom I.O."/>
            <person name="Guillou S."/>
            <person name="Cros-Aarteil S."/>
            <person name="Calhoun S."/>
            <person name="Haridas S."/>
            <person name="Kuo A."/>
            <person name="Mondo S."/>
            <person name="Pangilinan J."/>
            <person name="Riley R."/>
            <person name="LaButti K."/>
            <person name="Andreopoulos B."/>
            <person name="Lipzen A."/>
            <person name="Chen C."/>
            <person name="Yan M."/>
            <person name="Daum C."/>
            <person name="Ng V."/>
            <person name="Clum A."/>
            <person name="Steindorff A."/>
            <person name="Ohm R.A."/>
            <person name="Martin F."/>
            <person name="Silar P."/>
            <person name="Natvig D.O."/>
            <person name="Lalanne C."/>
            <person name="Gautier V."/>
            <person name="Ament-Velasquez S.L."/>
            <person name="Kruys A."/>
            <person name="Hutchinson M.I."/>
            <person name="Powell A.J."/>
            <person name="Barry K."/>
            <person name="Miller A.N."/>
            <person name="Grigoriev I.V."/>
            <person name="Debuchy R."/>
            <person name="Gladieux P."/>
            <person name="Hiltunen Thoren M."/>
            <person name="Johannesson H."/>
        </authorList>
    </citation>
    <scope>NUCLEOTIDE SEQUENCE</scope>
    <source>
        <strain evidence="7">CBS 141.50</strain>
    </source>
</reference>
<name>A0AAN6ZRE8_9PEZI</name>
<dbReference type="Pfam" id="PF13656">
    <property type="entry name" value="RNA_pol_L_2"/>
    <property type="match status" value="1"/>
</dbReference>
<keyword evidence="3" id="KW-0804">Transcription</keyword>
<dbReference type="InterPro" id="IPR022905">
    <property type="entry name" value="Rpo11-like"/>
</dbReference>
<dbReference type="GO" id="GO:0003899">
    <property type="term" value="F:DNA-directed RNA polymerase activity"/>
    <property type="evidence" value="ECO:0007669"/>
    <property type="project" value="InterPro"/>
</dbReference>
<dbReference type="SUPFAM" id="SSF55257">
    <property type="entry name" value="RBP11-like subunits of RNA polymerase"/>
    <property type="match status" value="1"/>
</dbReference>
<reference evidence="7" key="2">
    <citation type="submission" date="2023-05" db="EMBL/GenBank/DDBJ databases">
        <authorList>
            <consortium name="Lawrence Berkeley National Laboratory"/>
            <person name="Steindorff A."/>
            <person name="Hensen N."/>
            <person name="Bonometti L."/>
            <person name="Westerberg I."/>
            <person name="Brannstrom I.O."/>
            <person name="Guillou S."/>
            <person name="Cros-Aarteil S."/>
            <person name="Calhoun S."/>
            <person name="Haridas S."/>
            <person name="Kuo A."/>
            <person name="Mondo S."/>
            <person name="Pangilinan J."/>
            <person name="Riley R."/>
            <person name="Labutti K."/>
            <person name="Andreopoulos B."/>
            <person name="Lipzen A."/>
            <person name="Chen C."/>
            <person name="Yanf M."/>
            <person name="Daum C."/>
            <person name="Ng V."/>
            <person name="Clum A."/>
            <person name="Ohm R."/>
            <person name="Martin F."/>
            <person name="Silar P."/>
            <person name="Natvig D."/>
            <person name="Lalanne C."/>
            <person name="Gautier V."/>
            <person name="Ament-Velasquez S.L."/>
            <person name="Kruys A."/>
            <person name="Hutchinson M.I."/>
            <person name="Powell A.J."/>
            <person name="Barry K."/>
            <person name="Miller A.N."/>
            <person name="Grigoriev I.V."/>
            <person name="Debuchy R."/>
            <person name="Gladieux P."/>
            <person name="Thoren M.H."/>
            <person name="Johannesson H."/>
        </authorList>
    </citation>
    <scope>NUCLEOTIDE SEQUENCE</scope>
    <source>
        <strain evidence="7">CBS 141.50</strain>
    </source>
</reference>
<evidence type="ECO:0000313" key="8">
    <source>
        <dbReference type="Proteomes" id="UP001302676"/>
    </source>
</evidence>
<evidence type="ECO:0000256" key="2">
    <source>
        <dbReference type="ARBA" id="ARBA00022478"/>
    </source>
</evidence>
<evidence type="ECO:0000313" key="7">
    <source>
        <dbReference type="EMBL" id="KAK4148162.1"/>
    </source>
</evidence>
<accession>A0AAN6ZRE8</accession>
<evidence type="ECO:0000256" key="3">
    <source>
        <dbReference type="ARBA" id="ARBA00023163"/>
    </source>
</evidence>
<protein>
    <recommendedName>
        <fullName evidence="6">DNA-directed RNA polymerase RBP11-like dimerisation domain-containing protein</fullName>
    </recommendedName>
</protein>
<comment type="caution">
    <text evidence="7">The sequence shown here is derived from an EMBL/GenBank/DDBJ whole genome shotgun (WGS) entry which is preliminary data.</text>
</comment>
<dbReference type="GeneID" id="87815508"/>
<dbReference type="Proteomes" id="UP001302676">
    <property type="component" value="Unassembled WGS sequence"/>
</dbReference>
<dbReference type="GO" id="GO:0046983">
    <property type="term" value="F:protein dimerization activity"/>
    <property type="evidence" value="ECO:0007669"/>
    <property type="project" value="InterPro"/>
</dbReference>
<organism evidence="7 8">
    <name type="scientific">Dichotomopilus funicola</name>
    <dbReference type="NCBI Taxonomy" id="1934379"/>
    <lineage>
        <taxon>Eukaryota</taxon>
        <taxon>Fungi</taxon>
        <taxon>Dikarya</taxon>
        <taxon>Ascomycota</taxon>
        <taxon>Pezizomycotina</taxon>
        <taxon>Sordariomycetes</taxon>
        <taxon>Sordariomycetidae</taxon>
        <taxon>Sordariales</taxon>
        <taxon>Chaetomiaceae</taxon>
        <taxon>Dichotomopilus</taxon>
    </lineage>
</organism>
<dbReference type="InterPro" id="IPR036603">
    <property type="entry name" value="RBP11-like"/>
</dbReference>